<dbReference type="Gene3D" id="1.10.443.10">
    <property type="entry name" value="Intergrase catalytic core"/>
    <property type="match status" value="1"/>
</dbReference>
<accession>A0A9D2LQX4</accession>
<keyword evidence="2" id="KW-0233">DNA recombination</keyword>
<dbReference type="Pfam" id="PF00589">
    <property type="entry name" value="Phage_integrase"/>
    <property type="match status" value="1"/>
</dbReference>
<dbReference type="AlphaFoldDB" id="A0A9D2LQX4"/>
<protein>
    <submittedName>
        <fullName evidence="4">Site-specific integrase</fullName>
    </submittedName>
</protein>
<dbReference type="InterPro" id="IPR002104">
    <property type="entry name" value="Integrase_catalytic"/>
</dbReference>
<keyword evidence="1" id="KW-0238">DNA-binding</keyword>
<proteinExistence type="predicted"/>
<dbReference type="EMBL" id="DWYZ01000082">
    <property type="protein sequence ID" value="HJB27940.1"/>
    <property type="molecule type" value="Genomic_DNA"/>
</dbReference>
<dbReference type="PANTHER" id="PTHR30349">
    <property type="entry name" value="PHAGE INTEGRASE-RELATED"/>
    <property type="match status" value="1"/>
</dbReference>
<dbReference type="CDD" id="cd01188">
    <property type="entry name" value="INT_RitA_C_like"/>
    <property type="match status" value="1"/>
</dbReference>
<name>A0A9D2LQX4_9FIRM</name>
<reference evidence="4" key="1">
    <citation type="journal article" date="2021" name="PeerJ">
        <title>Extensive microbial diversity within the chicken gut microbiome revealed by metagenomics and culture.</title>
        <authorList>
            <person name="Gilroy R."/>
            <person name="Ravi A."/>
            <person name="Getino M."/>
            <person name="Pursley I."/>
            <person name="Horton D.L."/>
            <person name="Alikhan N.F."/>
            <person name="Baker D."/>
            <person name="Gharbi K."/>
            <person name="Hall N."/>
            <person name="Watson M."/>
            <person name="Adriaenssens E.M."/>
            <person name="Foster-Nyarko E."/>
            <person name="Jarju S."/>
            <person name="Secka A."/>
            <person name="Antonio M."/>
            <person name="Oren A."/>
            <person name="Chaudhuri R.R."/>
            <person name="La Ragione R."/>
            <person name="Hildebrand F."/>
            <person name="Pallen M.J."/>
        </authorList>
    </citation>
    <scope>NUCLEOTIDE SEQUENCE</scope>
    <source>
        <strain evidence="4">ChiSjej1B19-5720</strain>
    </source>
</reference>
<dbReference type="Gene3D" id="1.10.150.130">
    <property type="match status" value="1"/>
</dbReference>
<dbReference type="Proteomes" id="UP000823842">
    <property type="component" value="Unassembled WGS sequence"/>
</dbReference>
<dbReference type="GO" id="GO:0003677">
    <property type="term" value="F:DNA binding"/>
    <property type="evidence" value="ECO:0007669"/>
    <property type="project" value="UniProtKB-KW"/>
</dbReference>
<gene>
    <name evidence="4" type="ORF">IAA06_04005</name>
</gene>
<dbReference type="InterPro" id="IPR013762">
    <property type="entry name" value="Integrase-like_cat_sf"/>
</dbReference>
<dbReference type="PANTHER" id="PTHR30349:SF81">
    <property type="entry name" value="TYROSINE RECOMBINASE XERC"/>
    <property type="match status" value="1"/>
</dbReference>
<dbReference type="PROSITE" id="PS51898">
    <property type="entry name" value="TYR_RECOMBINASE"/>
    <property type="match status" value="1"/>
</dbReference>
<dbReference type="InterPro" id="IPR050090">
    <property type="entry name" value="Tyrosine_recombinase_XerCD"/>
</dbReference>
<evidence type="ECO:0000313" key="4">
    <source>
        <dbReference type="EMBL" id="HJB27940.1"/>
    </source>
</evidence>
<feature type="domain" description="Tyr recombinase" evidence="3">
    <location>
        <begin position="221"/>
        <end position="407"/>
    </location>
</feature>
<dbReference type="InterPro" id="IPR011010">
    <property type="entry name" value="DNA_brk_join_enz"/>
</dbReference>
<evidence type="ECO:0000313" key="5">
    <source>
        <dbReference type="Proteomes" id="UP000823842"/>
    </source>
</evidence>
<evidence type="ECO:0000259" key="3">
    <source>
        <dbReference type="PROSITE" id="PS51898"/>
    </source>
</evidence>
<evidence type="ECO:0000256" key="2">
    <source>
        <dbReference type="ARBA" id="ARBA00023172"/>
    </source>
</evidence>
<dbReference type="InterPro" id="IPR010998">
    <property type="entry name" value="Integrase_recombinase_N"/>
</dbReference>
<dbReference type="SUPFAM" id="SSF56349">
    <property type="entry name" value="DNA breaking-rejoining enzymes"/>
    <property type="match status" value="1"/>
</dbReference>
<organism evidence="4 5">
    <name type="scientific">Candidatus Blautia faecavium</name>
    <dbReference type="NCBI Taxonomy" id="2838487"/>
    <lineage>
        <taxon>Bacteria</taxon>
        <taxon>Bacillati</taxon>
        <taxon>Bacillota</taxon>
        <taxon>Clostridia</taxon>
        <taxon>Lachnospirales</taxon>
        <taxon>Lachnospiraceae</taxon>
        <taxon>Blautia</taxon>
    </lineage>
</organism>
<reference evidence="4" key="2">
    <citation type="submission" date="2021-04" db="EMBL/GenBank/DDBJ databases">
        <authorList>
            <person name="Gilroy R."/>
        </authorList>
    </citation>
    <scope>NUCLEOTIDE SEQUENCE</scope>
    <source>
        <strain evidence="4">ChiSjej1B19-5720</strain>
    </source>
</reference>
<sequence>MSSIKVSELRPTMDYLLCVLEAHGLAEPSIKDYRSTFGAFERYVKERKVDMVSESICLDFIESKNGTRLANLYGDPSNASISRRMKALHFLMRYQEEGLHCHTGHAKRPPFSCPEGYRDEYEGYLKFLHEAGLSGSTILTRKDKAQALILFLQSRGVEATDAATQSDIDAFLLLYINNTIKYREAILCALRSFLGYLYEEGYTLTNLKEGLPHLRVPRNGGLPCAWKKEELAAILDAVDREDPAGKRDYAVLLLTIQSGLRAGDIRNLRMSDIDWNQKKIHLVMGKTRQPIDIPLLDPVGWSIIDYLKNGRPAVSNDHVFVRHRAPFGPLGGSGLGTALRRYIIKAGIETKGRGHHGLHSLRSTLAGNMLTSGASLPVISQTLGHQDIKTTEIYLKIDVEHLRTCALDPDAYRNPATKGGVCDA</sequence>
<dbReference type="GO" id="GO:0006310">
    <property type="term" value="P:DNA recombination"/>
    <property type="evidence" value="ECO:0007669"/>
    <property type="project" value="UniProtKB-KW"/>
</dbReference>
<evidence type="ECO:0000256" key="1">
    <source>
        <dbReference type="ARBA" id="ARBA00023125"/>
    </source>
</evidence>
<dbReference type="GO" id="GO:0015074">
    <property type="term" value="P:DNA integration"/>
    <property type="evidence" value="ECO:0007669"/>
    <property type="project" value="InterPro"/>
</dbReference>
<comment type="caution">
    <text evidence="4">The sequence shown here is derived from an EMBL/GenBank/DDBJ whole genome shotgun (WGS) entry which is preliminary data.</text>
</comment>